<keyword evidence="6" id="KW-1185">Reference proteome</keyword>
<reference evidence="5" key="2">
    <citation type="submission" date="2021-04" db="EMBL/GenBank/DDBJ databases">
        <authorList>
            <person name="Liu J."/>
        </authorList>
    </citation>
    <scope>NUCLEOTIDE SEQUENCE</scope>
    <source>
        <strain evidence="5">BAD-6</strain>
    </source>
</reference>
<name>A0A8J8B3Q4_9FIRM</name>
<evidence type="ECO:0000313" key="5">
    <source>
        <dbReference type="EMBL" id="MBR0598555.1"/>
    </source>
</evidence>
<keyword evidence="3" id="KW-0812">Transmembrane</keyword>
<protein>
    <submittedName>
        <fullName evidence="5">Thioredoxin family protein</fullName>
    </submittedName>
</protein>
<evidence type="ECO:0000256" key="3">
    <source>
        <dbReference type="SAM" id="Phobius"/>
    </source>
</evidence>
<dbReference type="InterPro" id="IPR013766">
    <property type="entry name" value="Thioredoxin_domain"/>
</dbReference>
<evidence type="ECO:0000313" key="6">
    <source>
        <dbReference type="Proteomes" id="UP000675664"/>
    </source>
</evidence>
<dbReference type="GO" id="GO:0045454">
    <property type="term" value="P:cell redox homeostasis"/>
    <property type="evidence" value="ECO:0007669"/>
    <property type="project" value="TreeGrafter"/>
</dbReference>
<organism evidence="5 6">
    <name type="scientific">Sinanaerobacter chloroacetimidivorans</name>
    <dbReference type="NCBI Taxonomy" id="2818044"/>
    <lineage>
        <taxon>Bacteria</taxon>
        <taxon>Bacillati</taxon>
        <taxon>Bacillota</taxon>
        <taxon>Clostridia</taxon>
        <taxon>Peptostreptococcales</taxon>
        <taxon>Anaerovoracaceae</taxon>
        <taxon>Sinanaerobacter</taxon>
    </lineage>
</organism>
<dbReference type="PANTHER" id="PTHR45663:SF11">
    <property type="entry name" value="GEO12009P1"/>
    <property type="match status" value="1"/>
</dbReference>
<feature type="transmembrane region" description="Helical" evidence="3">
    <location>
        <begin position="13"/>
        <end position="33"/>
    </location>
</feature>
<dbReference type="SUPFAM" id="SSF52833">
    <property type="entry name" value="Thioredoxin-like"/>
    <property type="match status" value="1"/>
</dbReference>
<dbReference type="EMBL" id="JAGSND010000007">
    <property type="protein sequence ID" value="MBR0598555.1"/>
    <property type="molecule type" value="Genomic_DNA"/>
</dbReference>
<dbReference type="InterPro" id="IPR036249">
    <property type="entry name" value="Thioredoxin-like_sf"/>
</dbReference>
<gene>
    <name evidence="5" type="ORF">KCX82_11750</name>
</gene>
<feature type="domain" description="Thioredoxin" evidence="4">
    <location>
        <begin position="52"/>
        <end position="190"/>
    </location>
</feature>
<proteinExistence type="inferred from homology"/>
<accession>A0A8J8B3Q4</accession>
<evidence type="ECO:0000259" key="4">
    <source>
        <dbReference type="PROSITE" id="PS51352"/>
    </source>
</evidence>
<dbReference type="PROSITE" id="PS51352">
    <property type="entry name" value="THIOREDOXIN_2"/>
    <property type="match status" value="1"/>
</dbReference>
<keyword evidence="3" id="KW-1133">Transmembrane helix</keyword>
<comment type="similarity">
    <text evidence="1">Belongs to the thioredoxin family.</text>
</comment>
<reference evidence="5" key="1">
    <citation type="submission" date="2021-04" db="EMBL/GenBank/DDBJ databases">
        <title>Sinoanaerobacter chloroacetimidivorans sp. nov., an obligate anaerobic bacterium isolated from anaerobic sludge.</title>
        <authorList>
            <person name="Bao Y."/>
        </authorList>
    </citation>
    <scope>NUCLEOTIDE SEQUENCE</scope>
    <source>
        <strain evidence="5">BAD-6</strain>
    </source>
</reference>
<sequence length="192" mass="21183">MANNQNVSTPKSLVIKIVIIIIIIAVLVTLWFVKNADVEKGADNNIDSGSITETKDINPDFALNVTEALDLEKLKSYGVPIIIDFGSDSCIPCKEMAPVLEKLNAELQGKAIIRFVDVWKYPDLAQDYPLSVIPTQMLFDKDGNPYTPSDPQASGMTLYTSQDTNEHIFTTHEGGMTEDMMRGVLAEMGLEE</sequence>
<dbReference type="AlphaFoldDB" id="A0A8J8B3Q4"/>
<dbReference type="CDD" id="cd02947">
    <property type="entry name" value="TRX_family"/>
    <property type="match status" value="1"/>
</dbReference>
<dbReference type="Pfam" id="PF00085">
    <property type="entry name" value="Thioredoxin"/>
    <property type="match status" value="1"/>
</dbReference>
<dbReference type="PANTHER" id="PTHR45663">
    <property type="entry name" value="GEO12009P1"/>
    <property type="match status" value="1"/>
</dbReference>
<dbReference type="GO" id="GO:0015035">
    <property type="term" value="F:protein-disulfide reductase activity"/>
    <property type="evidence" value="ECO:0007669"/>
    <property type="project" value="TreeGrafter"/>
</dbReference>
<evidence type="ECO:0000256" key="1">
    <source>
        <dbReference type="ARBA" id="ARBA00008987"/>
    </source>
</evidence>
<keyword evidence="2" id="KW-0676">Redox-active center</keyword>
<keyword evidence="3" id="KW-0472">Membrane</keyword>
<dbReference type="Gene3D" id="3.40.30.10">
    <property type="entry name" value="Glutaredoxin"/>
    <property type="match status" value="1"/>
</dbReference>
<comment type="caution">
    <text evidence="5">The sequence shown here is derived from an EMBL/GenBank/DDBJ whole genome shotgun (WGS) entry which is preliminary data.</text>
</comment>
<evidence type="ECO:0000256" key="2">
    <source>
        <dbReference type="ARBA" id="ARBA00023284"/>
    </source>
</evidence>
<dbReference type="RefSeq" id="WP_227018677.1">
    <property type="nucleotide sequence ID" value="NZ_JAGSND010000007.1"/>
</dbReference>
<dbReference type="Proteomes" id="UP000675664">
    <property type="component" value="Unassembled WGS sequence"/>
</dbReference>
<dbReference type="GO" id="GO:0005829">
    <property type="term" value="C:cytosol"/>
    <property type="evidence" value="ECO:0007669"/>
    <property type="project" value="TreeGrafter"/>
</dbReference>